<evidence type="ECO:0000313" key="4">
    <source>
        <dbReference type="Proteomes" id="UP001595823"/>
    </source>
</evidence>
<sequence>MRLTAFTDVSLRILLTLATIERDTPTTREVAEAVAVPYTHAAKAVARLGELGLVHARRGRGGGLRLTAEGREASVGWIVRELEGPGDVVGCEGDPPCPLNGDCVLRGALARAKEAFMSSLDPVTIEGLAAPRKASAGRVPLQLTRR</sequence>
<keyword evidence="4" id="KW-1185">Reference proteome</keyword>
<evidence type="ECO:0000256" key="2">
    <source>
        <dbReference type="ARBA" id="ARBA00034078"/>
    </source>
</evidence>
<dbReference type="Gene3D" id="1.10.10.10">
    <property type="entry name" value="Winged helix-like DNA-binding domain superfamily/Winged helix DNA-binding domain"/>
    <property type="match status" value="1"/>
</dbReference>
<dbReference type="InterPro" id="IPR036388">
    <property type="entry name" value="WH-like_DNA-bd_sf"/>
</dbReference>
<accession>A0ABV8TX42</accession>
<dbReference type="NCBIfam" id="TIGR00738">
    <property type="entry name" value="rrf2_super"/>
    <property type="match status" value="1"/>
</dbReference>
<protein>
    <submittedName>
        <fullName evidence="3">RrF2 family transcriptional regulator</fullName>
    </submittedName>
</protein>
<evidence type="ECO:0000256" key="1">
    <source>
        <dbReference type="ARBA" id="ARBA00023125"/>
    </source>
</evidence>
<dbReference type="Pfam" id="PF02082">
    <property type="entry name" value="Rrf2"/>
    <property type="match status" value="1"/>
</dbReference>
<dbReference type="InterPro" id="IPR036390">
    <property type="entry name" value="WH_DNA-bd_sf"/>
</dbReference>
<proteinExistence type="predicted"/>
<gene>
    <name evidence="3" type="ORF">ACFPET_09265</name>
</gene>
<dbReference type="PANTHER" id="PTHR33221">
    <property type="entry name" value="WINGED HELIX-TURN-HELIX TRANSCRIPTIONAL REGULATOR, RRF2 FAMILY"/>
    <property type="match status" value="1"/>
</dbReference>
<dbReference type="InterPro" id="IPR000944">
    <property type="entry name" value="Tscrpt_reg_Rrf2"/>
</dbReference>
<dbReference type="SUPFAM" id="SSF46785">
    <property type="entry name" value="Winged helix' DNA-binding domain"/>
    <property type="match status" value="1"/>
</dbReference>
<reference evidence="4" key="1">
    <citation type="journal article" date="2019" name="Int. J. Syst. Evol. Microbiol.">
        <title>The Global Catalogue of Microorganisms (GCM) 10K type strain sequencing project: providing services to taxonomists for standard genome sequencing and annotation.</title>
        <authorList>
            <consortium name="The Broad Institute Genomics Platform"/>
            <consortium name="The Broad Institute Genome Sequencing Center for Infectious Disease"/>
            <person name="Wu L."/>
            <person name="Ma J."/>
        </authorList>
    </citation>
    <scope>NUCLEOTIDE SEQUENCE [LARGE SCALE GENOMIC DNA]</scope>
    <source>
        <strain evidence="4">IBRC-M 10908</strain>
    </source>
</reference>
<dbReference type="Proteomes" id="UP001595823">
    <property type="component" value="Unassembled WGS sequence"/>
</dbReference>
<dbReference type="EMBL" id="JBHSDK010000013">
    <property type="protein sequence ID" value="MFC4335386.1"/>
    <property type="molecule type" value="Genomic_DNA"/>
</dbReference>
<dbReference type="PANTHER" id="PTHR33221:SF4">
    <property type="entry name" value="HTH-TYPE TRANSCRIPTIONAL REPRESSOR NSRR"/>
    <property type="match status" value="1"/>
</dbReference>
<dbReference type="PROSITE" id="PS51197">
    <property type="entry name" value="HTH_RRF2_2"/>
    <property type="match status" value="1"/>
</dbReference>
<name>A0ABV8TX42_9ACTN</name>
<comment type="caution">
    <text evidence="3">The sequence shown here is derived from an EMBL/GenBank/DDBJ whole genome shotgun (WGS) entry which is preliminary data.</text>
</comment>
<comment type="cofactor">
    <cofactor evidence="2">
        <name>[2Fe-2S] cluster</name>
        <dbReference type="ChEBI" id="CHEBI:190135"/>
    </cofactor>
</comment>
<evidence type="ECO:0000313" key="3">
    <source>
        <dbReference type="EMBL" id="MFC4335386.1"/>
    </source>
</evidence>
<dbReference type="RefSeq" id="WP_380620135.1">
    <property type="nucleotide sequence ID" value="NZ_JBHSDK010000013.1"/>
</dbReference>
<organism evidence="3 4">
    <name type="scientific">Salininema proteolyticum</name>
    <dbReference type="NCBI Taxonomy" id="1607685"/>
    <lineage>
        <taxon>Bacteria</taxon>
        <taxon>Bacillati</taxon>
        <taxon>Actinomycetota</taxon>
        <taxon>Actinomycetes</taxon>
        <taxon>Glycomycetales</taxon>
        <taxon>Glycomycetaceae</taxon>
        <taxon>Salininema</taxon>
    </lineage>
</organism>
<keyword evidence="1" id="KW-0238">DNA-binding</keyword>